<dbReference type="PANTHER" id="PTHR11787:SF4">
    <property type="entry name" value="CHM, RAB ESCORT PROTEIN 1"/>
    <property type="match status" value="1"/>
</dbReference>
<dbReference type="GO" id="GO:0005968">
    <property type="term" value="C:Rab-protein geranylgeranyltransferase complex"/>
    <property type="evidence" value="ECO:0007669"/>
    <property type="project" value="TreeGrafter"/>
</dbReference>
<dbReference type="Gene3D" id="3.50.50.60">
    <property type="entry name" value="FAD/NAD(P)-binding domain"/>
    <property type="match status" value="1"/>
</dbReference>
<dbReference type="VEuPathDB" id="CryptoDB:GY17_00002359"/>
<gene>
    <name evidence="2" type="ORF">CHUDEA7_4740</name>
</gene>
<dbReference type="SUPFAM" id="SSF51905">
    <property type="entry name" value="FAD/NAD(P)-binding domain"/>
    <property type="match status" value="1"/>
</dbReference>
<sequence>METSQDGDYWDVIIIGTGLIECIVASGLSMRGYSVLVLESNTSYGGLNNTLKLPTVHNWISNNPEHSESLFETSSFFEKECDLQLYSSLTEAESQSLKNIYVDMMPKVLFCRGHLVEMILSCNISGYLEFQGINDIYFAEIKDNETFRLTKTPFSKKEVFSSSDLNLVEKRQVMRLYSGIRDILEISKIEKKVDLDLVSDPFRSPALIVNCQNSSKKINENNNDQTSCSRSFGGISRNACIPEVTSFSDFQDFWKINDRVLNLVKHNVVFSNSHQNNNFEWEKNFTRYFNLLLSSLNQHGCVGTPFLYPNYGTCDLPQSFSRLAAVKGSLQRLGTTISTIQKQDEKEKLWKVHINSSNSKEVIKCKSILGSLTNLSKYLKNSVNNLVENKVLCYFMILNRPLIKPENSQNTKNLCLTSIQIGENQFENNIAYILQCDYSTGCCPPGYYIVYINKVMGKEETIFQARSQVQNGINSLLSAKTNDETKVLYKGSYIYIQRVENPQQLEDGLILLSDPSINNNSFLLLDEDVDKALLALDKSIKFLDSQHKDYVTFKNFSNSKKDQKEENSKIRDSNNQYFIEKLQNILD</sequence>
<dbReference type="VEuPathDB" id="CryptoDB:CHUDEA7_4740"/>
<name>A0A0S4TKN2_CRYHO</name>
<dbReference type="VEuPathDB" id="CryptoDB:ChTU502y2012_407g2345"/>
<dbReference type="InterPro" id="IPR036188">
    <property type="entry name" value="FAD/NAD-bd_sf"/>
</dbReference>
<dbReference type="Gene3D" id="3.30.519.10">
    <property type="entry name" value="Guanine Nucleotide Dissociation Inhibitor, domain 2"/>
    <property type="match status" value="1"/>
</dbReference>
<dbReference type="PANTHER" id="PTHR11787">
    <property type="entry name" value="RAB GDP-DISSOCIATION INHIBITOR"/>
    <property type="match status" value="1"/>
</dbReference>
<reference evidence="2" key="1">
    <citation type="submission" date="2015-08" db="EMBL/GenBank/DDBJ databases">
        <authorList>
            <person name="Babu N.S."/>
            <person name="Beckwith C.J."/>
            <person name="Beseler K.G."/>
            <person name="Brison A."/>
            <person name="Carone J.V."/>
            <person name="Caskin T.P."/>
            <person name="Diamond M."/>
            <person name="Durham M.E."/>
            <person name="Foxe J.M."/>
            <person name="Go M."/>
            <person name="Henderson B.A."/>
            <person name="Jones I.B."/>
            <person name="McGettigan J.A."/>
            <person name="Micheletti S.J."/>
            <person name="Nasrallah M.E."/>
            <person name="Ortiz D."/>
            <person name="Piller C.R."/>
            <person name="Privatt S.R."/>
            <person name="Schneider S.L."/>
            <person name="Sharp S."/>
            <person name="Smith T.C."/>
            <person name="Stanton J.D."/>
            <person name="Ullery H.E."/>
            <person name="Wilson R.J."/>
            <person name="Serrano M.G."/>
            <person name="Buck G."/>
            <person name="Lee V."/>
            <person name="Wang Y."/>
            <person name="Carvalho R."/>
            <person name="Voegtly L."/>
            <person name="Shi R."/>
            <person name="Duckworth R."/>
            <person name="Johnson A."/>
            <person name="Loviza R."/>
            <person name="Walstead R."/>
            <person name="Shah Z."/>
            <person name="Kiflezghi M."/>
            <person name="Wade K."/>
            <person name="Ball S.L."/>
            <person name="Bradley K.W."/>
            <person name="Asai D.J."/>
            <person name="Bowman C.A."/>
            <person name="Russell D.A."/>
            <person name="Pope W.H."/>
            <person name="Jacobs-Sera D."/>
            <person name="Hendrix R.W."/>
            <person name="Hatfull G.F."/>
        </authorList>
    </citation>
    <scope>NUCLEOTIDE SEQUENCE [LARGE SCALE GENOMIC DNA]</scope>
</reference>
<dbReference type="GO" id="GO:0016192">
    <property type="term" value="P:vesicle-mediated transport"/>
    <property type="evidence" value="ECO:0007669"/>
    <property type="project" value="TreeGrafter"/>
</dbReference>
<comment type="similarity">
    <text evidence="1">Belongs to the Rab GDI family.</text>
</comment>
<dbReference type="Proteomes" id="UP000199752">
    <property type="component" value="Chromosome 7"/>
</dbReference>
<evidence type="ECO:0000313" key="2">
    <source>
        <dbReference type="EMBL" id="CUV07463.1"/>
    </source>
</evidence>
<dbReference type="GO" id="GO:0005634">
    <property type="term" value="C:nucleus"/>
    <property type="evidence" value="ECO:0007669"/>
    <property type="project" value="TreeGrafter"/>
</dbReference>
<dbReference type="InterPro" id="IPR018203">
    <property type="entry name" value="GDP_dissociation_inhibitor"/>
</dbReference>
<dbReference type="EMBL" id="LN877953">
    <property type="protein sequence ID" value="CUV07463.1"/>
    <property type="molecule type" value="Genomic_DNA"/>
</dbReference>
<dbReference type="GO" id="GO:0007264">
    <property type="term" value="P:small GTPase-mediated signal transduction"/>
    <property type="evidence" value="ECO:0007669"/>
    <property type="project" value="InterPro"/>
</dbReference>
<dbReference type="GO" id="GO:0005092">
    <property type="term" value="F:GDP-dissociation inhibitor activity"/>
    <property type="evidence" value="ECO:0007669"/>
    <property type="project" value="InterPro"/>
</dbReference>
<evidence type="ECO:0000256" key="1">
    <source>
        <dbReference type="ARBA" id="ARBA00005593"/>
    </source>
</evidence>
<dbReference type="GO" id="GO:0005829">
    <property type="term" value="C:cytosol"/>
    <property type="evidence" value="ECO:0007669"/>
    <property type="project" value="TreeGrafter"/>
</dbReference>
<proteinExistence type="inferred from homology"/>
<protein>
    <recommendedName>
        <fullName evidence="3">Rab GDP dissociation inhibitor</fullName>
    </recommendedName>
</protein>
<dbReference type="OrthoDB" id="1923006at2759"/>
<dbReference type="AlphaFoldDB" id="A0A0S4TKN2"/>
<dbReference type="Pfam" id="PF00996">
    <property type="entry name" value="GDI"/>
    <property type="match status" value="2"/>
</dbReference>
<dbReference type="PRINTS" id="PR00891">
    <property type="entry name" value="RABGDIREP"/>
</dbReference>
<dbReference type="VEuPathDB" id="CryptoDB:Chro.70525"/>
<accession>A0A0S4TKN2</accession>
<organism evidence="2">
    <name type="scientific">Cryptosporidium hominis</name>
    <dbReference type="NCBI Taxonomy" id="237895"/>
    <lineage>
        <taxon>Eukaryota</taxon>
        <taxon>Sar</taxon>
        <taxon>Alveolata</taxon>
        <taxon>Apicomplexa</taxon>
        <taxon>Conoidasida</taxon>
        <taxon>Coccidia</taxon>
        <taxon>Eucoccidiorida</taxon>
        <taxon>Eimeriorina</taxon>
        <taxon>Cryptosporidiidae</taxon>
        <taxon>Cryptosporidium</taxon>
    </lineage>
</organism>
<dbReference type="Gene3D" id="1.10.405.10">
    <property type="entry name" value="Guanine Nucleotide Dissociation Inhibitor, domain 1"/>
    <property type="match status" value="1"/>
</dbReference>
<evidence type="ECO:0008006" key="3">
    <source>
        <dbReference type="Google" id="ProtNLM"/>
    </source>
</evidence>